<organism evidence="12 13">
    <name type="scientific">Hoyosella altamirensis</name>
    <dbReference type="NCBI Taxonomy" id="616997"/>
    <lineage>
        <taxon>Bacteria</taxon>
        <taxon>Bacillati</taxon>
        <taxon>Actinomycetota</taxon>
        <taxon>Actinomycetes</taxon>
        <taxon>Mycobacteriales</taxon>
        <taxon>Hoyosellaceae</taxon>
        <taxon>Hoyosella</taxon>
    </lineage>
</organism>
<keyword evidence="6 10" id="KW-0460">Magnesium</keyword>
<dbReference type="GO" id="GO:0003746">
    <property type="term" value="F:translation elongation factor activity"/>
    <property type="evidence" value="ECO:0007669"/>
    <property type="project" value="UniProtKB-UniRule"/>
</dbReference>
<dbReference type="CDD" id="cd03697">
    <property type="entry name" value="EFTU_II"/>
    <property type="match status" value="1"/>
</dbReference>
<dbReference type="InterPro" id="IPR050055">
    <property type="entry name" value="EF-Tu_GTPase"/>
</dbReference>
<dbReference type="PRINTS" id="PR00315">
    <property type="entry name" value="ELONGATNFCT"/>
</dbReference>
<keyword evidence="4 10" id="KW-0251">Elongation factor</keyword>
<feature type="binding site" evidence="10">
    <location>
        <position position="26"/>
    </location>
    <ligand>
        <name>Mg(2+)</name>
        <dbReference type="ChEBI" id="CHEBI:18420"/>
    </ligand>
</feature>
<dbReference type="NCBIfam" id="NF000766">
    <property type="entry name" value="PRK00049.1"/>
    <property type="match status" value="1"/>
</dbReference>
<evidence type="ECO:0000256" key="5">
    <source>
        <dbReference type="ARBA" id="ARBA00022801"/>
    </source>
</evidence>
<dbReference type="GO" id="GO:0005525">
    <property type="term" value="F:GTP binding"/>
    <property type="evidence" value="ECO:0007669"/>
    <property type="project" value="UniProtKB-UniRule"/>
</dbReference>
<keyword evidence="5 10" id="KW-0378">Hydrolase</keyword>
<dbReference type="EC" id="3.6.5.3" evidence="10"/>
<dbReference type="InterPro" id="IPR027417">
    <property type="entry name" value="P-loop_NTPase"/>
</dbReference>
<evidence type="ECO:0000256" key="7">
    <source>
        <dbReference type="ARBA" id="ARBA00022917"/>
    </source>
</evidence>
<dbReference type="InterPro" id="IPR004541">
    <property type="entry name" value="Transl_elong_EFTu/EF1A_bac/org"/>
</dbReference>
<evidence type="ECO:0000256" key="9">
    <source>
        <dbReference type="ARBA" id="ARBA00029554"/>
    </source>
</evidence>
<dbReference type="GO" id="GO:0005829">
    <property type="term" value="C:cytosol"/>
    <property type="evidence" value="ECO:0007669"/>
    <property type="project" value="TreeGrafter"/>
</dbReference>
<dbReference type="InterPro" id="IPR004161">
    <property type="entry name" value="EFTu-like_2"/>
</dbReference>
<comment type="catalytic activity">
    <reaction evidence="10">
        <text>GTP + H2O = GDP + phosphate + H(+)</text>
        <dbReference type="Rhea" id="RHEA:19669"/>
        <dbReference type="ChEBI" id="CHEBI:15377"/>
        <dbReference type="ChEBI" id="CHEBI:15378"/>
        <dbReference type="ChEBI" id="CHEBI:37565"/>
        <dbReference type="ChEBI" id="CHEBI:43474"/>
        <dbReference type="ChEBI" id="CHEBI:58189"/>
        <dbReference type="EC" id="3.6.5.3"/>
    </reaction>
</comment>
<dbReference type="PROSITE" id="PS00301">
    <property type="entry name" value="G_TR_1"/>
    <property type="match status" value="1"/>
</dbReference>
<evidence type="ECO:0000256" key="1">
    <source>
        <dbReference type="ARBA" id="ARBA00007249"/>
    </source>
</evidence>
<feature type="binding site" evidence="10">
    <location>
        <begin position="19"/>
        <end position="26"/>
    </location>
    <ligand>
        <name>GTP</name>
        <dbReference type="ChEBI" id="CHEBI:37565"/>
    </ligand>
</feature>
<evidence type="ECO:0000256" key="3">
    <source>
        <dbReference type="ARBA" id="ARBA00022741"/>
    </source>
</evidence>
<sequence>MAKAKFERTKPHVNIGTIGHVDHGKTTLTAAITKVLHDTFPDLNKSFAFDEIDKAPEEKQRGITINISHVEYQTDKRHYAHVDAPGHADYIKNMITGAAQMDGAILVVAATDGPMPQTREHVLLARQVGVPYILVALNKADMVDDEEILELVEMEVRELLSSQEFDGDNAPVVQVSALKALEGDAKWAEKIVELMQAVDDSIPDPVRETEKPFLMPIEDVFTITGRGTVVTGRIERGKVNVNEEVEIVGIREKSTKTTVTGIEMFRKLLDYGEAGDNVGLLLRGIKREDVERGQVVVKPGSTTPHTDFEGQAYILAKDEGGRHTPFFNNYRPQFYFRTTDVTGVVTLPEGTEMVMPGDNTEMVVKLIQPVAMDEGLRFAIREGGRTVGAGRVTKIIK</sequence>
<evidence type="ECO:0000256" key="4">
    <source>
        <dbReference type="ARBA" id="ARBA00022768"/>
    </source>
</evidence>
<dbReference type="NCBIfam" id="NF009373">
    <property type="entry name" value="PRK12736.1"/>
    <property type="match status" value="1"/>
</dbReference>
<dbReference type="NCBIfam" id="TIGR00231">
    <property type="entry name" value="small_GTP"/>
    <property type="match status" value="1"/>
</dbReference>
<dbReference type="InterPro" id="IPR041709">
    <property type="entry name" value="EF-Tu_GTP-bd"/>
</dbReference>
<dbReference type="OrthoDB" id="9803139at2"/>
<dbReference type="PROSITE" id="PS51722">
    <property type="entry name" value="G_TR_2"/>
    <property type="match status" value="1"/>
</dbReference>
<dbReference type="InterPro" id="IPR000795">
    <property type="entry name" value="T_Tr_GTP-bd_dom"/>
</dbReference>
<keyword evidence="3 10" id="KW-0547">Nucleotide-binding</keyword>
<feature type="binding site" evidence="10">
    <location>
        <begin position="83"/>
        <end position="87"/>
    </location>
    <ligand>
        <name>GTP</name>
        <dbReference type="ChEBI" id="CHEBI:37565"/>
    </ligand>
</feature>
<evidence type="ECO:0000313" key="13">
    <source>
        <dbReference type="Proteomes" id="UP000567922"/>
    </source>
</evidence>
<protein>
    <recommendedName>
        <fullName evidence="9 10">Elongation factor Tu</fullName>
        <shortName evidence="10">EF-Tu</shortName>
        <ecNumber evidence="10">3.6.5.3</ecNumber>
    </recommendedName>
</protein>
<proteinExistence type="inferred from homology"/>
<evidence type="ECO:0000256" key="8">
    <source>
        <dbReference type="ARBA" id="ARBA00023134"/>
    </source>
</evidence>
<comment type="subcellular location">
    <subcellularLocation>
        <location evidence="10">Cytoplasm</location>
    </subcellularLocation>
</comment>
<dbReference type="CDD" id="cd01884">
    <property type="entry name" value="EF_Tu"/>
    <property type="match status" value="1"/>
</dbReference>
<feature type="binding site" evidence="10">
    <location>
        <begin position="138"/>
        <end position="141"/>
    </location>
    <ligand>
        <name>GTP</name>
        <dbReference type="ChEBI" id="CHEBI:37565"/>
    </ligand>
</feature>
<dbReference type="InterPro" id="IPR009000">
    <property type="entry name" value="Transl_B-barrel_sf"/>
</dbReference>
<keyword evidence="2 10" id="KW-0963">Cytoplasm</keyword>
<dbReference type="CDD" id="cd03707">
    <property type="entry name" value="EFTU_III"/>
    <property type="match status" value="1"/>
</dbReference>
<dbReference type="Gene3D" id="3.40.50.300">
    <property type="entry name" value="P-loop containing nucleotide triphosphate hydrolases"/>
    <property type="match status" value="1"/>
</dbReference>
<comment type="subunit">
    <text evidence="10">Monomer.</text>
</comment>
<keyword evidence="7 10" id="KW-0648">Protein biosynthesis</keyword>
<comment type="similarity">
    <text evidence="1 10">Belongs to the TRAFAC class translation factor GTPase superfamily. Classic translation factor GTPase family. EF-Tu/EF-1A subfamily.</text>
</comment>
<dbReference type="SUPFAM" id="SSF50465">
    <property type="entry name" value="EF-Tu/eEF-1alpha/eIF2-gamma C-terminal domain"/>
    <property type="match status" value="1"/>
</dbReference>
<evidence type="ECO:0000259" key="11">
    <source>
        <dbReference type="PROSITE" id="PS51722"/>
    </source>
</evidence>
<dbReference type="FunFam" id="2.40.30.10:FF:000001">
    <property type="entry name" value="Elongation factor Tu"/>
    <property type="match status" value="1"/>
</dbReference>
<dbReference type="GO" id="GO:0003924">
    <property type="term" value="F:GTPase activity"/>
    <property type="evidence" value="ECO:0007669"/>
    <property type="project" value="UniProtKB-UniRule"/>
</dbReference>
<dbReference type="SUPFAM" id="SSF52540">
    <property type="entry name" value="P-loop containing nucleoside triphosphate hydrolases"/>
    <property type="match status" value="1"/>
</dbReference>
<dbReference type="GO" id="GO:0000287">
    <property type="term" value="F:magnesium ion binding"/>
    <property type="evidence" value="ECO:0007669"/>
    <property type="project" value="UniProtKB-UniRule"/>
</dbReference>
<accession>A0A839RNT2</accession>
<dbReference type="Pfam" id="PF00009">
    <property type="entry name" value="GTP_EFTU"/>
    <property type="match status" value="1"/>
</dbReference>
<evidence type="ECO:0000256" key="10">
    <source>
        <dbReference type="HAMAP-Rule" id="MF_00118"/>
    </source>
</evidence>
<dbReference type="EMBL" id="JACHWS010000002">
    <property type="protein sequence ID" value="MBB3037653.1"/>
    <property type="molecule type" value="Genomic_DNA"/>
</dbReference>
<comment type="caution">
    <text evidence="12">The sequence shown here is derived from an EMBL/GenBank/DDBJ whole genome shotgun (WGS) entry which is preliminary data.</text>
</comment>
<dbReference type="NCBIfam" id="NF009372">
    <property type="entry name" value="PRK12735.1"/>
    <property type="match status" value="1"/>
</dbReference>
<dbReference type="SUPFAM" id="SSF50447">
    <property type="entry name" value="Translation proteins"/>
    <property type="match status" value="1"/>
</dbReference>
<dbReference type="Proteomes" id="UP000567922">
    <property type="component" value="Unassembled WGS sequence"/>
</dbReference>
<dbReference type="Pfam" id="PF03144">
    <property type="entry name" value="GTP_EFTU_D2"/>
    <property type="match status" value="1"/>
</dbReference>
<dbReference type="InterPro" id="IPR005225">
    <property type="entry name" value="Small_GTP-bd"/>
</dbReference>
<keyword evidence="10" id="KW-0479">Metal-binding</keyword>
<dbReference type="NCBIfam" id="TIGR00485">
    <property type="entry name" value="EF-Tu"/>
    <property type="match status" value="1"/>
</dbReference>
<evidence type="ECO:0000256" key="6">
    <source>
        <dbReference type="ARBA" id="ARBA00022842"/>
    </source>
</evidence>
<comment type="function">
    <text evidence="10">GTP hydrolase that promotes the GTP-dependent binding of aminoacyl-tRNA to the A-site of ribosomes during protein biosynthesis.</text>
</comment>
<dbReference type="PANTHER" id="PTHR43721">
    <property type="entry name" value="ELONGATION FACTOR TU-RELATED"/>
    <property type="match status" value="1"/>
</dbReference>
<name>A0A839RNT2_9ACTN</name>
<keyword evidence="8 10" id="KW-0342">GTP-binding</keyword>
<reference evidence="12 13" key="1">
    <citation type="submission" date="2020-08" db="EMBL/GenBank/DDBJ databases">
        <title>Sequencing the genomes of 1000 actinobacteria strains.</title>
        <authorList>
            <person name="Klenk H.-P."/>
        </authorList>
    </citation>
    <scope>NUCLEOTIDE SEQUENCE [LARGE SCALE GENOMIC DNA]</scope>
    <source>
        <strain evidence="12 13">DSM 45258</strain>
    </source>
</reference>
<dbReference type="InterPro" id="IPR009001">
    <property type="entry name" value="Transl_elong_EF1A/Init_IF2_C"/>
</dbReference>
<dbReference type="PANTHER" id="PTHR43721:SF22">
    <property type="entry name" value="ELONGATION FACTOR TU, MITOCHONDRIAL"/>
    <property type="match status" value="1"/>
</dbReference>
<dbReference type="AlphaFoldDB" id="A0A839RNT2"/>
<dbReference type="Pfam" id="PF03143">
    <property type="entry name" value="GTP_EFTU_D3"/>
    <property type="match status" value="1"/>
</dbReference>
<evidence type="ECO:0000313" key="12">
    <source>
        <dbReference type="EMBL" id="MBB3037653.1"/>
    </source>
</evidence>
<keyword evidence="13" id="KW-1185">Reference proteome</keyword>
<dbReference type="FunFam" id="3.40.50.300:FF:000003">
    <property type="entry name" value="Elongation factor Tu"/>
    <property type="match status" value="1"/>
</dbReference>
<dbReference type="InterPro" id="IPR031157">
    <property type="entry name" value="G_TR_CS"/>
</dbReference>
<dbReference type="InterPro" id="IPR004160">
    <property type="entry name" value="Transl_elong_EFTu/EF1A_C"/>
</dbReference>
<dbReference type="InterPro" id="IPR033720">
    <property type="entry name" value="EFTU_2"/>
</dbReference>
<dbReference type="Gene3D" id="2.40.30.10">
    <property type="entry name" value="Translation factors"/>
    <property type="match status" value="2"/>
</dbReference>
<feature type="domain" description="Tr-type G" evidence="11">
    <location>
        <begin position="10"/>
        <end position="206"/>
    </location>
</feature>
<dbReference type="HAMAP" id="MF_00118_B">
    <property type="entry name" value="EF_Tu_B"/>
    <property type="match status" value="1"/>
</dbReference>
<gene>
    <name evidence="10" type="primary">tuf</name>
    <name evidence="12" type="ORF">FHU29_002102</name>
</gene>
<evidence type="ECO:0000256" key="2">
    <source>
        <dbReference type="ARBA" id="ARBA00022490"/>
    </source>
</evidence>
<dbReference type="RefSeq" id="WP_013805260.1">
    <property type="nucleotide sequence ID" value="NZ_BDDI01000011.1"/>
</dbReference>